<dbReference type="PANTHER" id="PTHR42739:SF1">
    <property type="entry name" value="MALATE SYNTHASE G"/>
    <property type="match status" value="1"/>
</dbReference>
<dbReference type="Proteomes" id="UP000283077">
    <property type="component" value="Unassembled WGS sequence"/>
</dbReference>
<keyword evidence="3" id="KW-1185">Reference proteome</keyword>
<dbReference type="GO" id="GO:0004474">
    <property type="term" value="F:malate synthase activity"/>
    <property type="evidence" value="ECO:0007669"/>
    <property type="project" value="InterPro"/>
</dbReference>
<comment type="caution">
    <text evidence="2">The sequence shown here is derived from an EMBL/GenBank/DDBJ whole genome shotgun (WGS) entry which is preliminary data.</text>
</comment>
<proteinExistence type="predicted"/>
<dbReference type="OrthoDB" id="9762054at2"/>
<name>A0A437QMJ6_9GAMM</name>
<evidence type="ECO:0000259" key="1">
    <source>
        <dbReference type="Pfam" id="PF20658"/>
    </source>
</evidence>
<reference evidence="2 3" key="1">
    <citation type="submission" date="2019-01" db="EMBL/GenBank/DDBJ databases">
        <authorList>
            <person name="Chen W.-M."/>
        </authorList>
    </citation>
    <scope>NUCLEOTIDE SEQUENCE [LARGE SCALE GENOMIC DNA]</scope>
    <source>
        <strain evidence="2 3">KYPC3</strain>
    </source>
</reference>
<evidence type="ECO:0000313" key="2">
    <source>
        <dbReference type="EMBL" id="RVU35743.1"/>
    </source>
</evidence>
<evidence type="ECO:0000313" key="3">
    <source>
        <dbReference type="Proteomes" id="UP000283077"/>
    </source>
</evidence>
<organism evidence="2 3">
    <name type="scientific">Rheinheimera riviphila</name>
    <dbReference type="NCBI Taxonomy" id="1834037"/>
    <lineage>
        <taxon>Bacteria</taxon>
        <taxon>Pseudomonadati</taxon>
        <taxon>Pseudomonadota</taxon>
        <taxon>Gammaproteobacteria</taxon>
        <taxon>Chromatiales</taxon>
        <taxon>Chromatiaceae</taxon>
        <taxon>Rheinheimera</taxon>
    </lineage>
</organism>
<gene>
    <name evidence="2" type="ORF">EOE67_12580</name>
</gene>
<dbReference type="GO" id="GO:0009436">
    <property type="term" value="P:glyoxylate catabolic process"/>
    <property type="evidence" value="ECO:0007669"/>
    <property type="project" value="TreeGrafter"/>
</dbReference>
<accession>A0A437QMJ6</accession>
<dbReference type="GO" id="GO:0000287">
    <property type="term" value="F:magnesium ion binding"/>
    <property type="evidence" value="ECO:0007669"/>
    <property type="project" value="TreeGrafter"/>
</dbReference>
<dbReference type="GO" id="GO:0005829">
    <property type="term" value="C:cytosol"/>
    <property type="evidence" value="ECO:0007669"/>
    <property type="project" value="TreeGrafter"/>
</dbReference>
<dbReference type="GO" id="GO:0006097">
    <property type="term" value="P:glyoxylate cycle"/>
    <property type="evidence" value="ECO:0007669"/>
    <property type="project" value="InterPro"/>
</dbReference>
<protein>
    <submittedName>
        <fullName evidence="2">Malate synthase</fullName>
    </submittedName>
</protein>
<dbReference type="InterPro" id="IPR048357">
    <property type="entry name" value="MSG_insertion"/>
</dbReference>
<dbReference type="InterPro" id="IPR011076">
    <property type="entry name" value="Malate_synth_sf"/>
</dbReference>
<dbReference type="PANTHER" id="PTHR42739">
    <property type="entry name" value="MALATE SYNTHASE G"/>
    <property type="match status" value="1"/>
</dbReference>
<dbReference type="Gene3D" id="2.170.170.11">
    <property type="entry name" value="Malate synthase G - maily-beta sub-domain"/>
    <property type="match status" value="1"/>
</dbReference>
<sequence>MLDHFIRQEINAISALNDSHLRQILDYSKGFLDKVFPLEHGSHKDVLSYVVYYQHLLAFLKDGSNSGLADPTQFVALCGSKQKPQSVLLRGEGRHVELVFCGSGQHSARDNAGITDIQLEIAAEQPELSPRWFSMMDGQLRSDQLPGCHGTCFTAKDGGDYQL</sequence>
<dbReference type="AlphaFoldDB" id="A0A437QMJ6"/>
<feature type="domain" description="Malate synthase G alpha-beta insertion" evidence="1">
    <location>
        <begin position="26"/>
        <end position="90"/>
    </location>
</feature>
<dbReference type="InterPro" id="IPR006253">
    <property type="entry name" value="Malate_synthG"/>
</dbReference>
<dbReference type="SUPFAM" id="SSF51645">
    <property type="entry name" value="Malate synthase G"/>
    <property type="match status" value="1"/>
</dbReference>
<dbReference type="EMBL" id="SACS01000013">
    <property type="protein sequence ID" value="RVU35743.1"/>
    <property type="molecule type" value="Genomic_DNA"/>
</dbReference>
<dbReference type="Pfam" id="PF20658">
    <property type="entry name" value="MSG_insertion"/>
    <property type="match status" value="1"/>
</dbReference>